<feature type="compositionally biased region" description="Polar residues" evidence="1">
    <location>
        <begin position="42"/>
        <end position="58"/>
    </location>
</feature>
<gene>
    <name evidence="2" type="ORF">mMyoMyo1_010746</name>
</gene>
<organism evidence="2 3">
    <name type="scientific">Myotis myotis</name>
    <name type="common">Greater mouse-eared bat</name>
    <name type="synonym">Vespertilio myotis</name>
    <dbReference type="NCBI Taxonomy" id="51298"/>
    <lineage>
        <taxon>Eukaryota</taxon>
        <taxon>Metazoa</taxon>
        <taxon>Chordata</taxon>
        <taxon>Craniata</taxon>
        <taxon>Vertebrata</taxon>
        <taxon>Euteleostomi</taxon>
        <taxon>Mammalia</taxon>
        <taxon>Eutheria</taxon>
        <taxon>Laurasiatheria</taxon>
        <taxon>Chiroptera</taxon>
        <taxon>Yangochiroptera</taxon>
        <taxon>Vespertilionidae</taxon>
        <taxon>Myotis</taxon>
    </lineage>
</organism>
<keyword evidence="3" id="KW-1185">Reference proteome</keyword>
<protein>
    <submittedName>
        <fullName evidence="2">Uncharacterized protein</fullName>
    </submittedName>
</protein>
<evidence type="ECO:0000313" key="3">
    <source>
        <dbReference type="Proteomes" id="UP000527355"/>
    </source>
</evidence>
<dbReference type="AlphaFoldDB" id="A0A7J7Z638"/>
<accession>A0A7J7Z638</accession>
<comment type="caution">
    <text evidence="2">The sequence shown here is derived from an EMBL/GenBank/DDBJ whole genome shotgun (WGS) entry which is preliminary data.</text>
</comment>
<dbReference type="Proteomes" id="UP000527355">
    <property type="component" value="Unassembled WGS sequence"/>
</dbReference>
<evidence type="ECO:0000256" key="1">
    <source>
        <dbReference type="SAM" id="MobiDB-lite"/>
    </source>
</evidence>
<reference evidence="2 3" key="1">
    <citation type="journal article" date="2020" name="Nature">
        <title>Six reference-quality genomes reveal evolution of bat adaptations.</title>
        <authorList>
            <person name="Jebb D."/>
            <person name="Huang Z."/>
            <person name="Pippel M."/>
            <person name="Hughes G.M."/>
            <person name="Lavrichenko K."/>
            <person name="Devanna P."/>
            <person name="Winkler S."/>
            <person name="Jermiin L.S."/>
            <person name="Skirmuntt E.C."/>
            <person name="Katzourakis A."/>
            <person name="Burkitt-Gray L."/>
            <person name="Ray D.A."/>
            <person name="Sullivan K.A.M."/>
            <person name="Roscito J.G."/>
            <person name="Kirilenko B.M."/>
            <person name="Davalos L.M."/>
            <person name="Corthals A.P."/>
            <person name="Power M.L."/>
            <person name="Jones G."/>
            <person name="Ransome R.D."/>
            <person name="Dechmann D.K.N."/>
            <person name="Locatelli A.G."/>
            <person name="Puechmaille S.J."/>
            <person name="Fedrigo O."/>
            <person name="Jarvis E.D."/>
            <person name="Hiller M."/>
            <person name="Vernes S.C."/>
            <person name="Myers E.W."/>
            <person name="Teeling E.C."/>
        </authorList>
    </citation>
    <scope>NUCLEOTIDE SEQUENCE [LARGE SCALE GENOMIC DNA]</scope>
    <source>
        <strain evidence="2">MMyoMyo1</strain>
        <tissue evidence="2">Flight muscle</tissue>
    </source>
</reference>
<proteinExistence type="predicted"/>
<sequence>MHQRDPEGEAEILVSVGLLTKRTSKVIMNLAHHHRQLRAQGSWKNAAQQAEPRNSALQSGWLRPRRLRPRPPPRLPRARVPGYDGIAGPERAPGRVPVKAPSGALFSVLLLPQTLGKGWCGLFLVSPPHPHVKCLQTHI</sequence>
<evidence type="ECO:0000313" key="2">
    <source>
        <dbReference type="EMBL" id="KAF6369406.1"/>
    </source>
</evidence>
<feature type="region of interest" description="Disordered" evidence="1">
    <location>
        <begin position="41"/>
        <end position="95"/>
    </location>
</feature>
<dbReference type="EMBL" id="JABWUV010000003">
    <property type="protein sequence ID" value="KAF6369406.1"/>
    <property type="molecule type" value="Genomic_DNA"/>
</dbReference>
<name>A0A7J7Z638_MYOMY</name>